<feature type="transmembrane region" description="Helical" evidence="1">
    <location>
        <begin position="140"/>
        <end position="160"/>
    </location>
</feature>
<dbReference type="EMBL" id="CP021425">
    <property type="protein sequence ID" value="ARU59099.1"/>
    <property type="molecule type" value="Genomic_DNA"/>
</dbReference>
<feature type="transmembrane region" description="Helical" evidence="1">
    <location>
        <begin position="20"/>
        <end position="39"/>
    </location>
</feature>
<feature type="transmembrane region" description="Helical" evidence="1">
    <location>
        <begin position="334"/>
        <end position="358"/>
    </location>
</feature>
<keyword evidence="1" id="KW-0812">Transmembrane</keyword>
<feature type="transmembrane region" description="Helical" evidence="1">
    <location>
        <begin position="256"/>
        <end position="276"/>
    </location>
</feature>
<feature type="transmembrane region" description="Helical" evidence="1">
    <location>
        <begin position="378"/>
        <end position="396"/>
    </location>
</feature>
<name>A0A1Y0IG46_9GAMM</name>
<feature type="transmembrane region" description="Helical" evidence="1">
    <location>
        <begin position="403"/>
        <end position="421"/>
    </location>
</feature>
<reference evidence="2 3" key="1">
    <citation type="submission" date="2017-05" db="EMBL/GenBank/DDBJ databases">
        <title>Genomic insights into alkan degradation activity of Oleiphilus messinensis.</title>
        <authorList>
            <person name="Kozyavkin S.A."/>
            <person name="Slesarev A.I."/>
            <person name="Golyshin P.N."/>
            <person name="Korzhenkov A."/>
            <person name="Golyshina O.N."/>
            <person name="Toshchakov S.V."/>
        </authorList>
    </citation>
    <scope>NUCLEOTIDE SEQUENCE [LARGE SCALE GENOMIC DNA]</scope>
    <source>
        <strain evidence="2 3">ME102</strain>
    </source>
</reference>
<accession>A0A1Y0IG46</accession>
<dbReference type="KEGG" id="ome:OLMES_5115"/>
<feature type="transmembrane region" description="Helical" evidence="1">
    <location>
        <begin position="91"/>
        <end position="111"/>
    </location>
</feature>
<evidence type="ECO:0000256" key="1">
    <source>
        <dbReference type="SAM" id="Phobius"/>
    </source>
</evidence>
<feature type="transmembrane region" description="Helical" evidence="1">
    <location>
        <begin position="305"/>
        <end position="322"/>
    </location>
</feature>
<sequence length="735" mass="84048">MANLEARLDWRMQQLRDEWIAYSVLVLWLLWIALPFYGISMTTQDQLDFSLAGTAPDYWQEVWNAAVSQGRIYFLFTKSIDHFVAAYPELLAIKLVNWSAFLLSVVAFSYIVFRNLAHGVLFVWVFFCLVWIGYAHQPPAAYPLVNHVPFLLLTLTTFAIRRAAVSERRRPLWWGMVFFCSFLSFFQYEPLTAFALVVLLWVIYSGDTLSHHCRLRAYQTVLIAFLLYLSLYVIWSVSFPSNYDGAERGTLSLVTLFRVWVAYTLGAVTGLAGVTFDTQLLWGDSDIGVANLHYGRALLDQSDRIFTLLFTVLAAVLVYRLLKSSCMENQGQSRISYLMKVWVFVVLALGALNGPIALSAKYQSWADSWVEPYLTSHLALYPLVFLIVTTLIWVVARFKQWAAMILAAFLFIFGSNAVLMHEQNQAVSIKMRTFVNKWEAISMVAECRDQLFSEDYIAPQFYYSTYQKALDWHRYWRQYASQRYGVSVNLWAQASDRFNPVLSIYQDDRGRLQLVAVQSEHEFHVLGTGSLWPNLFLGQSGRQIEVDFEQYSHCGESGYRIWTVKTDQNHVKPVWGVPQQPAFRDFSVLKYAIGTSVPAANAQIELISGWHELEREHVWSNGLVSVFRIPLPSNYTSPVAIRIYGFYFDGAEKTGVYVNNQYLGSFVLGQEKITLPESSLAGEDLKVELRHTHPTSPMALGMSEDVREFKFGLSRVYLEVSNEPAALKQQASAAR</sequence>
<dbReference type="RefSeq" id="WP_087463806.1">
    <property type="nucleotide sequence ID" value="NZ_CP021425.1"/>
</dbReference>
<keyword evidence="1" id="KW-0472">Membrane</keyword>
<evidence type="ECO:0000313" key="2">
    <source>
        <dbReference type="EMBL" id="ARU59099.1"/>
    </source>
</evidence>
<organism evidence="2 3">
    <name type="scientific">Oleiphilus messinensis</name>
    <dbReference type="NCBI Taxonomy" id="141451"/>
    <lineage>
        <taxon>Bacteria</taxon>
        <taxon>Pseudomonadati</taxon>
        <taxon>Pseudomonadota</taxon>
        <taxon>Gammaproteobacteria</taxon>
        <taxon>Oceanospirillales</taxon>
        <taxon>Oleiphilaceae</taxon>
        <taxon>Oleiphilus</taxon>
    </lineage>
</organism>
<gene>
    <name evidence="2" type="ORF">OLMES_5115</name>
</gene>
<feature type="transmembrane region" description="Helical" evidence="1">
    <location>
        <begin position="172"/>
        <end position="204"/>
    </location>
</feature>
<feature type="transmembrane region" description="Helical" evidence="1">
    <location>
        <begin position="216"/>
        <end position="235"/>
    </location>
</feature>
<evidence type="ECO:0000313" key="3">
    <source>
        <dbReference type="Proteomes" id="UP000196027"/>
    </source>
</evidence>
<feature type="transmembrane region" description="Helical" evidence="1">
    <location>
        <begin position="116"/>
        <end position="134"/>
    </location>
</feature>
<keyword evidence="3" id="KW-1185">Reference proteome</keyword>
<protein>
    <submittedName>
        <fullName evidence="2">Uncharacterized protein</fullName>
    </submittedName>
</protein>
<keyword evidence="1" id="KW-1133">Transmembrane helix</keyword>
<proteinExistence type="predicted"/>
<dbReference type="AlphaFoldDB" id="A0A1Y0IG46"/>
<dbReference type="Proteomes" id="UP000196027">
    <property type="component" value="Chromosome"/>
</dbReference>